<dbReference type="Pfam" id="PF14121">
    <property type="entry name" value="Porin_10"/>
    <property type="match status" value="1"/>
</dbReference>
<evidence type="ECO:0008006" key="4">
    <source>
        <dbReference type="Google" id="ProtNLM"/>
    </source>
</evidence>
<feature type="signal peptide" evidence="1">
    <location>
        <begin position="1"/>
        <end position="30"/>
    </location>
</feature>
<dbReference type="EMBL" id="LGTQ01000005">
    <property type="protein sequence ID" value="KPM49608.1"/>
    <property type="molecule type" value="Genomic_DNA"/>
</dbReference>
<sequence>MAKFAAKFSMKNMSKRLWLLFLLFPFWSSAQKILNDTVQNVYGPATTGYLMEKDVLLDDTLLHHPDTLIDGFHLMTLNHRNGLLWQDLGNEGTAAKNMVFKLPANSFTETGWTAFSQFYAPDIENVKYYNTRSPFTNMAYTQSGNGMSNLGFTHAQNISPYFNVAVNVNRIVASKQWSASTSEDRLVDHWDYTLSTNYLSKNKKYRFLGAFVNFNHKQEEQGGISVFEGLNFIPEADLSGDYNTNYQERLTGISTRERWNNAHIYHQFQLAKGVQLFHVFDYQRQKYFQRDTLISRNFPSGIYPDSVEAEKMKNYYFFNNIQNRFGFKGTFKGFKYSLGLTNRIYALNAVHDGETGNRKTEILVGGNAGYWFPDSTSYLDNEVYLGIGESPNVFIRSNLKIKQFDLGFRLISKPSYLLFNSFSSQVASWDNNFKNLTYTSFSGKINLSGQKAWFSPVANINLVGNHLYFDQNQSPQQLESTALLMDFDVNAGVSLKNWKVENRFILNVIGNKEVFRLPAVINNFNLEYHVKYAKVLDLYFGTDLYFRGAYSGDAYSPYLRSFYLQDGQNVWGYPVADVYTNFMIKRVKLAFSFNYLNKGVPTQGYYTTPDYLAMGRTFHLKVNWPLFD</sequence>
<proteinExistence type="predicted"/>
<organism evidence="2 3">
    <name type="scientific">Jiulongibacter sediminis</name>
    <dbReference type="NCBI Taxonomy" id="1605367"/>
    <lineage>
        <taxon>Bacteria</taxon>
        <taxon>Pseudomonadati</taxon>
        <taxon>Bacteroidota</taxon>
        <taxon>Cytophagia</taxon>
        <taxon>Cytophagales</taxon>
        <taxon>Leadbetterellaceae</taxon>
        <taxon>Jiulongibacter</taxon>
    </lineage>
</organism>
<reference evidence="2 3" key="1">
    <citation type="submission" date="2015-07" db="EMBL/GenBank/DDBJ databases">
        <title>The draft genome sequence of Leadbetterella sp. JN14-9.</title>
        <authorList>
            <person name="Liu Y."/>
            <person name="Du J."/>
            <person name="Shao Z."/>
        </authorList>
    </citation>
    <scope>NUCLEOTIDE SEQUENCE [LARGE SCALE GENOMIC DNA]</scope>
    <source>
        <strain evidence="2 3">JN14-9</strain>
    </source>
</reference>
<keyword evidence="1" id="KW-0732">Signal</keyword>
<dbReference type="AlphaFoldDB" id="A0A0P7BXI6"/>
<keyword evidence="3" id="KW-1185">Reference proteome</keyword>
<evidence type="ECO:0000313" key="2">
    <source>
        <dbReference type="EMBL" id="KPM49608.1"/>
    </source>
</evidence>
<dbReference type="STRING" id="1605367.AFM12_03150"/>
<evidence type="ECO:0000256" key="1">
    <source>
        <dbReference type="SAM" id="SignalP"/>
    </source>
</evidence>
<dbReference type="OrthoDB" id="1489309at2"/>
<accession>A0A0P7BXI6</accession>
<dbReference type="Proteomes" id="UP000050454">
    <property type="component" value="Unassembled WGS sequence"/>
</dbReference>
<protein>
    <recommendedName>
        <fullName evidence="4">Porin</fullName>
    </recommendedName>
</protein>
<gene>
    <name evidence="2" type="ORF">AFM12_03150</name>
</gene>
<dbReference type="InterPro" id="IPR025631">
    <property type="entry name" value="Porin_10"/>
</dbReference>
<name>A0A0P7BXI6_9BACT</name>
<evidence type="ECO:0000313" key="3">
    <source>
        <dbReference type="Proteomes" id="UP000050454"/>
    </source>
</evidence>
<feature type="chain" id="PRO_5006136331" description="Porin" evidence="1">
    <location>
        <begin position="31"/>
        <end position="628"/>
    </location>
</feature>
<comment type="caution">
    <text evidence="2">The sequence shown here is derived from an EMBL/GenBank/DDBJ whole genome shotgun (WGS) entry which is preliminary data.</text>
</comment>